<dbReference type="GO" id="GO:0055085">
    <property type="term" value="P:transmembrane transport"/>
    <property type="evidence" value="ECO:0007669"/>
    <property type="project" value="InterPro"/>
</dbReference>
<comment type="caution">
    <text evidence="4">The sequence shown here is derived from an EMBL/GenBank/DDBJ whole genome shotgun (WGS) entry which is preliminary data.</text>
</comment>
<accession>A0A0X3UDI5</accession>
<keyword evidence="5" id="KW-1185">Reference proteome</keyword>
<proteinExistence type="predicted"/>
<dbReference type="NCBIfam" id="NF037995">
    <property type="entry name" value="TRAP_S1"/>
    <property type="match status" value="1"/>
</dbReference>
<evidence type="ECO:0000313" key="5">
    <source>
        <dbReference type="Proteomes" id="UP000053791"/>
    </source>
</evidence>
<evidence type="ECO:0000256" key="2">
    <source>
        <dbReference type="ARBA" id="ARBA00022729"/>
    </source>
</evidence>
<evidence type="ECO:0000313" key="4">
    <source>
        <dbReference type="EMBL" id="KUJ85261.1"/>
    </source>
</evidence>
<evidence type="ECO:0000256" key="1">
    <source>
        <dbReference type="ARBA" id="ARBA00004418"/>
    </source>
</evidence>
<comment type="subcellular location">
    <subcellularLocation>
        <location evidence="1">Periplasm</location>
    </subcellularLocation>
</comment>
<dbReference type="Pfam" id="PF03480">
    <property type="entry name" value="DctP"/>
    <property type="match status" value="1"/>
</dbReference>
<keyword evidence="2" id="KW-0732">Signal</keyword>
<reference evidence="5" key="1">
    <citation type="submission" date="2015-12" db="EMBL/GenBank/DDBJ databases">
        <authorList>
            <person name="Zhang G."/>
            <person name="Stingl U."/>
        </authorList>
    </citation>
    <scope>NUCLEOTIDE SEQUENCE [LARGE SCALE GENOMIC DNA]</scope>
    <source>
        <strain evidence="5">ZGT118</strain>
    </source>
</reference>
<dbReference type="EMBL" id="LQBQ01000003">
    <property type="protein sequence ID" value="KUJ85261.1"/>
    <property type="molecule type" value="Genomic_DNA"/>
</dbReference>
<dbReference type="PANTHER" id="PTHR33376">
    <property type="match status" value="1"/>
</dbReference>
<evidence type="ECO:0008006" key="6">
    <source>
        <dbReference type="Google" id="ProtNLM"/>
    </source>
</evidence>
<dbReference type="InterPro" id="IPR038404">
    <property type="entry name" value="TRAP_DctP_sf"/>
</dbReference>
<dbReference type="InterPro" id="IPR018389">
    <property type="entry name" value="DctP_fam"/>
</dbReference>
<keyword evidence="3" id="KW-0574">Periplasm</keyword>
<dbReference type="Gene3D" id="3.40.190.10">
    <property type="entry name" value="Periplasmic binding protein-like II"/>
    <property type="match status" value="1"/>
</dbReference>
<gene>
    <name evidence="4" type="ORF">AVO45_17310</name>
</gene>
<sequence>MGDLTGDDIQIKMFEPGEIVPPFSVLDAVAEGKVPAGLAVTAYSAGSFPGLSLLTTGYPFGLDTRGIAGWYYVGGGKEITQKLLNQAGVHGFMCIATASEAGGWHREPIETVDDFKGLNFRVGGIGGAVLNKLGASTTTLPFGESFSALEKGVIDGAELSLPSVDSVLGVQKIAKYLYFPGWHTRAAMAHFVVNLDVWNGLTATQQAQIEDACDAVMLKHFVVTDSLQSDALRKIEEAGVSLLTYPDDVLAALRTASEEVMAEQSAADEGFKEVYESMRAYHESLGTWINLRTVPEAN</sequence>
<evidence type="ECO:0000256" key="3">
    <source>
        <dbReference type="ARBA" id="ARBA00022764"/>
    </source>
</evidence>
<dbReference type="GO" id="GO:0042597">
    <property type="term" value="C:periplasmic space"/>
    <property type="evidence" value="ECO:0007669"/>
    <property type="project" value="UniProtKB-SubCell"/>
</dbReference>
<dbReference type="CDD" id="cd13604">
    <property type="entry name" value="PBP2_TRAP_ketoacid_lactate_like"/>
    <property type="match status" value="1"/>
</dbReference>
<dbReference type="Proteomes" id="UP000053791">
    <property type="component" value="Unassembled WGS sequence"/>
</dbReference>
<name>A0A0X3UDI5_9RHOB</name>
<dbReference type="PANTHER" id="PTHR33376:SF5">
    <property type="entry name" value="EXTRACYTOPLASMIC SOLUTE RECEPTOR PROTEIN"/>
    <property type="match status" value="1"/>
</dbReference>
<organism evidence="4 5">
    <name type="scientific">Ruegeria marisrubri</name>
    <dbReference type="NCBI Taxonomy" id="1685379"/>
    <lineage>
        <taxon>Bacteria</taxon>
        <taxon>Pseudomonadati</taxon>
        <taxon>Pseudomonadota</taxon>
        <taxon>Alphaproteobacteria</taxon>
        <taxon>Rhodobacterales</taxon>
        <taxon>Roseobacteraceae</taxon>
        <taxon>Ruegeria</taxon>
    </lineage>
</organism>
<protein>
    <recommendedName>
        <fullName evidence="6">C4-dicarboxylate ABC transporter</fullName>
    </recommendedName>
</protein>
<dbReference type="AlphaFoldDB" id="A0A0X3UDI5"/>
<dbReference type="Gene3D" id="3.40.190.170">
    <property type="entry name" value="Bacterial extracellular solute-binding protein, family 7"/>
    <property type="match status" value="1"/>
</dbReference>
<dbReference type="STRING" id="1685379.AVO45_17310"/>